<comment type="caution">
    <text evidence="3">The sequence shown here is derived from an EMBL/GenBank/DDBJ whole genome shotgun (WGS) entry which is preliminary data.</text>
</comment>
<protein>
    <recommendedName>
        <fullName evidence="2">Serine hydrolase domain-containing protein</fullName>
    </recommendedName>
</protein>
<dbReference type="Proteomes" id="UP001050691">
    <property type="component" value="Unassembled WGS sequence"/>
</dbReference>
<proteinExistence type="predicted"/>
<keyword evidence="1" id="KW-0378">Hydrolase</keyword>
<dbReference type="GO" id="GO:0016787">
    <property type="term" value="F:hydrolase activity"/>
    <property type="evidence" value="ECO:0007669"/>
    <property type="project" value="UniProtKB-KW"/>
</dbReference>
<dbReference type="PANTHER" id="PTHR48070">
    <property type="entry name" value="ESTERASE OVCA2"/>
    <property type="match status" value="1"/>
</dbReference>
<dbReference type="GO" id="GO:0005737">
    <property type="term" value="C:cytoplasm"/>
    <property type="evidence" value="ECO:0007669"/>
    <property type="project" value="TreeGrafter"/>
</dbReference>
<dbReference type="Pfam" id="PF03959">
    <property type="entry name" value="FSH1"/>
    <property type="match status" value="1"/>
</dbReference>
<reference evidence="3" key="1">
    <citation type="submission" date="2021-10" db="EMBL/GenBank/DDBJ databases">
        <title>De novo Genome Assembly of Clathrus columnatus (Basidiomycota, Fungi) Using Illumina and Nanopore Sequence Data.</title>
        <authorList>
            <person name="Ogiso-Tanaka E."/>
            <person name="Itagaki H."/>
            <person name="Hosoya T."/>
            <person name="Hosaka K."/>
        </authorList>
    </citation>
    <scope>NUCLEOTIDE SEQUENCE</scope>
    <source>
        <strain evidence="3">MO-923</strain>
    </source>
</reference>
<evidence type="ECO:0000256" key="1">
    <source>
        <dbReference type="ARBA" id="ARBA00022801"/>
    </source>
</evidence>
<dbReference type="InterPro" id="IPR050593">
    <property type="entry name" value="LovG"/>
</dbReference>
<gene>
    <name evidence="3" type="ORF">Clacol_008300</name>
</gene>
<dbReference type="InterPro" id="IPR005645">
    <property type="entry name" value="FSH-like_dom"/>
</dbReference>
<dbReference type="SUPFAM" id="SSF53474">
    <property type="entry name" value="alpha/beta-Hydrolases"/>
    <property type="match status" value="1"/>
</dbReference>
<dbReference type="GO" id="GO:0005634">
    <property type="term" value="C:nucleus"/>
    <property type="evidence" value="ECO:0007669"/>
    <property type="project" value="TreeGrafter"/>
</dbReference>
<keyword evidence="4" id="KW-1185">Reference proteome</keyword>
<name>A0AAV5AKM2_9AGAM</name>
<dbReference type="AlphaFoldDB" id="A0AAV5AKM2"/>
<dbReference type="EMBL" id="BPWL01000009">
    <property type="protein sequence ID" value="GJJ14043.1"/>
    <property type="molecule type" value="Genomic_DNA"/>
</dbReference>
<evidence type="ECO:0000313" key="4">
    <source>
        <dbReference type="Proteomes" id="UP001050691"/>
    </source>
</evidence>
<accession>A0AAV5AKM2</accession>
<feature type="domain" description="Serine hydrolase" evidence="2">
    <location>
        <begin position="1"/>
        <end position="180"/>
    </location>
</feature>
<evidence type="ECO:0000259" key="2">
    <source>
        <dbReference type="Pfam" id="PF03959"/>
    </source>
</evidence>
<dbReference type="PANTHER" id="PTHR48070:SF6">
    <property type="entry name" value="ESTERASE OVCA2"/>
    <property type="match status" value="1"/>
</dbReference>
<dbReference type="Gene3D" id="3.40.50.1820">
    <property type="entry name" value="alpha/beta hydrolase"/>
    <property type="match status" value="1"/>
</dbReference>
<dbReference type="InterPro" id="IPR029058">
    <property type="entry name" value="AB_hydrolase_fold"/>
</dbReference>
<sequence>MVFPDAPTILHPVDIPTDSQAWLDAAATNNLVPKDDPALIPRAWWRANADKTVCEGLERSLESLKEILKNDVYDGVLGFSQGAAMAGILAAILERPELYPPYIENGVPIHPKLQFFVPISGFCPRDPLLETILSPSTPKLTTYSLHIMGNTDVVVLPERSLTLIESCDEAYTRIETHEGDWSPGVIIPSP</sequence>
<evidence type="ECO:0000313" key="3">
    <source>
        <dbReference type="EMBL" id="GJJ14043.1"/>
    </source>
</evidence>
<organism evidence="3 4">
    <name type="scientific">Clathrus columnatus</name>
    <dbReference type="NCBI Taxonomy" id="1419009"/>
    <lineage>
        <taxon>Eukaryota</taxon>
        <taxon>Fungi</taxon>
        <taxon>Dikarya</taxon>
        <taxon>Basidiomycota</taxon>
        <taxon>Agaricomycotina</taxon>
        <taxon>Agaricomycetes</taxon>
        <taxon>Phallomycetidae</taxon>
        <taxon>Phallales</taxon>
        <taxon>Clathraceae</taxon>
        <taxon>Clathrus</taxon>
    </lineage>
</organism>